<dbReference type="SUPFAM" id="SSF52799">
    <property type="entry name" value="(Phosphotyrosine protein) phosphatases II"/>
    <property type="match status" value="1"/>
</dbReference>
<dbReference type="GO" id="GO:0016791">
    <property type="term" value="F:phosphatase activity"/>
    <property type="evidence" value="ECO:0007669"/>
    <property type="project" value="UniProtKB-ARBA"/>
</dbReference>
<protein>
    <recommendedName>
        <fullName evidence="3">Tyrosine specific protein phosphatases domain-containing protein</fullName>
    </recommendedName>
</protein>
<evidence type="ECO:0000256" key="2">
    <source>
        <dbReference type="SAM" id="MobiDB-lite"/>
    </source>
</evidence>
<dbReference type="InterPro" id="IPR057023">
    <property type="entry name" value="PTP-SAK"/>
</dbReference>
<evidence type="ECO:0000259" key="3">
    <source>
        <dbReference type="PROSITE" id="PS50056"/>
    </source>
</evidence>
<dbReference type="PROSITE" id="PS00383">
    <property type="entry name" value="TYR_PHOSPHATASE_1"/>
    <property type="match status" value="1"/>
</dbReference>
<gene>
    <name evidence="4" type="ORF">CTEN210_12473</name>
</gene>
<keyword evidence="5" id="KW-1185">Reference proteome</keyword>
<dbReference type="Gene3D" id="3.90.190.10">
    <property type="entry name" value="Protein tyrosine phosphatase superfamily"/>
    <property type="match status" value="1"/>
</dbReference>
<name>A0AAD3H9W2_9STRA</name>
<organism evidence="4 5">
    <name type="scientific">Chaetoceros tenuissimus</name>
    <dbReference type="NCBI Taxonomy" id="426638"/>
    <lineage>
        <taxon>Eukaryota</taxon>
        <taxon>Sar</taxon>
        <taxon>Stramenopiles</taxon>
        <taxon>Ochrophyta</taxon>
        <taxon>Bacillariophyta</taxon>
        <taxon>Coscinodiscophyceae</taxon>
        <taxon>Chaetocerotophycidae</taxon>
        <taxon>Chaetocerotales</taxon>
        <taxon>Chaetocerotaceae</taxon>
        <taxon>Chaetoceros</taxon>
    </lineage>
</organism>
<dbReference type="PROSITE" id="PS50056">
    <property type="entry name" value="TYR_PHOSPHATASE_2"/>
    <property type="match status" value="1"/>
</dbReference>
<dbReference type="InterPro" id="IPR016130">
    <property type="entry name" value="Tyr_Pase_AS"/>
</dbReference>
<dbReference type="AlphaFoldDB" id="A0AAD3H9W2"/>
<dbReference type="InterPro" id="IPR029021">
    <property type="entry name" value="Prot-tyrosine_phosphatase-like"/>
</dbReference>
<feature type="region of interest" description="Disordered" evidence="2">
    <location>
        <begin position="70"/>
        <end position="94"/>
    </location>
</feature>
<reference evidence="4 5" key="1">
    <citation type="journal article" date="2021" name="Sci. Rep.">
        <title>The genome of the diatom Chaetoceros tenuissimus carries an ancient integrated fragment of an extant virus.</title>
        <authorList>
            <person name="Hongo Y."/>
            <person name="Kimura K."/>
            <person name="Takaki Y."/>
            <person name="Yoshida Y."/>
            <person name="Baba S."/>
            <person name="Kobayashi G."/>
            <person name="Nagasaki K."/>
            <person name="Hano T."/>
            <person name="Tomaru Y."/>
        </authorList>
    </citation>
    <scope>NUCLEOTIDE SEQUENCE [LARGE SCALE GENOMIC DNA]</scope>
    <source>
        <strain evidence="4 5">NIES-3715</strain>
    </source>
</reference>
<dbReference type="EMBL" id="BLLK01000051">
    <property type="protein sequence ID" value="GFH55997.1"/>
    <property type="molecule type" value="Genomic_DNA"/>
</dbReference>
<proteinExistence type="predicted"/>
<sequence>MVSLPTISNLDDDIAIQKHYYSGSANWVIPNILMAGGSPVRAAEGVDECLESLIQNANISTFVNLQSEVNPPSSAENLGGKSDGHEADSLPDYSDSASAINPSVNFVYYGMVDEEAAESVDKLDEVVTKLVERIHNGEVLYVHCKGGSGRTGTIVSSILGKLYPELSTDEVLERTQKYFEMRARGAGKWVNPKLKSPATEGQKDQVKEYLSSFRNGETVEEEKAYTDDAKQSVPQTCEACILM</sequence>
<feature type="domain" description="Tyrosine specific protein phosphatases" evidence="3">
    <location>
        <begin position="121"/>
        <end position="177"/>
    </location>
</feature>
<dbReference type="Proteomes" id="UP001054902">
    <property type="component" value="Unassembled WGS sequence"/>
</dbReference>
<dbReference type="InterPro" id="IPR000387">
    <property type="entry name" value="Tyr_Pase_dom"/>
</dbReference>
<evidence type="ECO:0000256" key="1">
    <source>
        <dbReference type="ARBA" id="ARBA00022801"/>
    </source>
</evidence>
<dbReference type="Pfam" id="PF22784">
    <property type="entry name" value="PTP-SAK"/>
    <property type="match status" value="1"/>
</dbReference>
<comment type="caution">
    <text evidence="4">The sequence shown here is derived from an EMBL/GenBank/DDBJ whole genome shotgun (WGS) entry which is preliminary data.</text>
</comment>
<keyword evidence="1" id="KW-0378">Hydrolase</keyword>
<evidence type="ECO:0000313" key="5">
    <source>
        <dbReference type="Proteomes" id="UP001054902"/>
    </source>
</evidence>
<evidence type="ECO:0000313" key="4">
    <source>
        <dbReference type="EMBL" id="GFH55997.1"/>
    </source>
</evidence>
<accession>A0AAD3H9W2</accession>